<sequence>MNKKHSKTRPLVSETDVLTTEHEAVTEARQELIDEIKETADKLSRDGATTGDLKILSRALRELRYAFKVFTPYRQHRKVTVFGSARTKDVEPDFVQAEEFGRQMAEEEWMVLTGAGGGIMEAAHRGCGRELAMGVNILLPFEQDANPIINNDPKLVHLKYFFTRKLIFVKEVHAVALFAGGFGTQDEAFETLTLVQTGKRDLMPIVLVDAPDGDYWKGWEEFIKSKLLDKNLISPEDMSLYYRTNDVEDAVEEILNFYSVYNSMRFIKDQLVLRLHVEPPAEFIEKLNDNFSDILLSGKIERVPTHRFEADDAHLADLPRLGFKFNRRFIGRLRQMVDFINEGLGPLIEDDE</sequence>
<dbReference type="Gene3D" id="3.40.50.450">
    <property type="match status" value="1"/>
</dbReference>
<dbReference type="InterPro" id="IPR031100">
    <property type="entry name" value="LOG_fam"/>
</dbReference>
<proteinExistence type="predicted"/>
<dbReference type="InterPro" id="IPR052341">
    <property type="entry name" value="LOG_family_nucleotidases"/>
</dbReference>
<comment type="catalytic activity">
    <reaction evidence="1">
        <text>AMP + H2O = D-ribose 5-phosphate + adenine</text>
        <dbReference type="Rhea" id="RHEA:20129"/>
        <dbReference type="ChEBI" id="CHEBI:15377"/>
        <dbReference type="ChEBI" id="CHEBI:16708"/>
        <dbReference type="ChEBI" id="CHEBI:78346"/>
        <dbReference type="ChEBI" id="CHEBI:456215"/>
        <dbReference type="EC" id="3.2.2.4"/>
    </reaction>
</comment>
<evidence type="ECO:0000256" key="2">
    <source>
        <dbReference type="ARBA" id="ARBA00011985"/>
    </source>
</evidence>
<feature type="region of interest" description="Disordered" evidence="4">
    <location>
        <begin position="1"/>
        <end position="20"/>
    </location>
</feature>
<dbReference type="OrthoDB" id="9801098at2"/>
<dbReference type="KEGG" id="plon:Pla110_31450"/>
<dbReference type="SUPFAM" id="SSF102405">
    <property type="entry name" value="MCP/YpsA-like"/>
    <property type="match status" value="1"/>
</dbReference>
<dbReference type="PANTHER" id="PTHR43393:SF2">
    <property type="entry name" value="CYTOKININ RIBOSIDE 5'-MONOPHOSPHATE PHOSPHORIBOHYDROLASE"/>
    <property type="match status" value="1"/>
</dbReference>
<reference evidence="5 6" key="1">
    <citation type="submission" date="2019-02" db="EMBL/GenBank/DDBJ databases">
        <title>Deep-cultivation of Planctomycetes and their phenomic and genomic characterization uncovers novel biology.</title>
        <authorList>
            <person name="Wiegand S."/>
            <person name="Jogler M."/>
            <person name="Boedeker C."/>
            <person name="Pinto D."/>
            <person name="Vollmers J."/>
            <person name="Rivas-Marin E."/>
            <person name="Kohn T."/>
            <person name="Peeters S.H."/>
            <person name="Heuer A."/>
            <person name="Rast P."/>
            <person name="Oberbeckmann S."/>
            <person name="Bunk B."/>
            <person name="Jeske O."/>
            <person name="Meyerdierks A."/>
            <person name="Storesund J.E."/>
            <person name="Kallscheuer N."/>
            <person name="Luecker S."/>
            <person name="Lage O.M."/>
            <person name="Pohl T."/>
            <person name="Merkel B.J."/>
            <person name="Hornburger P."/>
            <person name="Mueller R.-W."/>
            <person name="Bruemmer F."/>
            <person name="Labrenz M."/>
            <person name="Spormann A.M."/>
            <person name="Op den Camp H."/>
            <person name="Overmann J."/>
            <person name="Amann R."/>
            <person name="Jetten M.S.M."/>
            <person name="Mascher T."/>
            <person name="Medema M.H."/>
            <person name="Devos D.P."/>
            <person name="Kaster A.-K."/>
            <person name="Ovreas L."/>
            <person name="Rohde M."/>
            <person name="Galperin M.Y."/>
            <person name="Jogler C."/>
        </authorList>
    </citation>
    <scope>NUCLEOTIDE SEQUENCE [LARGE SCALE GENOMIC DNA]</scope>
    <source>
        <strain evidence="5 6">Pla110</strain>
    </source>
</reference>
<keyword evidence="6" id="KW-1185">Reference proteome</keyword>
<evidence type="ECO:0000256" key="1">
    <source>
        <dbReference type="ARBA" id="ARBA00000274"/>
    </source>
</evidence>
<dbReference type="Proteomes" id="UP000317178">
    <property type="component" value="Chromosome"/>
</dbReference>
<gene>
    <name evidence="5" type="primary">ygdH</name>
    <name evidence="5" type="ORF">Pla110_31450</name>
</gene>
<dbReference type="GO" id="GO:0005829">
    <property type="term" value="C:cytosol"/>
    <property type="evidence" value="ECO:0007669"/>
    <property type="project" value="TreeGrafter"/>
</dbReference>
<protein>
    <recommendedName>
        <fullName evidence="3">AMP nucleosidase</fullName>
        <ecNumber evidence="2">3.2.2.4</ecNumber>
    </recommendedName>
    <alternativeName>
        <fullName evidence="3">AMP nucleosidase</fullName>
    </alternativeName>
</protein>
<evidence type="ECO:0000313" key="6">
    <source>
        <dbReference type="Proteomes" id="UP000317178"/>
    </source>
</evidence>
<evidence type="ECO:0000313" key="5">
    <source>
        <dbReference type="EMBL" id="QDU81404.1"/>
    </source>
</evidence>
<dbReference type="EMBL" id="CP036281">
    <property type="protein sequence ID" value="QDU81404.1"/>
    <property type="molecule type" value="Genomic_DNA"/>
</dbReference>
<dbReference type="Pfam" id="PF03641">
    <property type="entry name" value="Lysine_decarbox"/>
    <property type="match status" value="1"/>
</dbReference>
<dbReference type="GO" id="GO:0008714">
    <property type="term" value="F:AMP nucleosidase activity"/>
    <property type="evidence" value="ECO:0007669"/>
    <property type="project" value="UniProtKB-EC"/>
</dbReference>
<organism evidence="5 6">
    <name type="scientific">Polystyrenella longa</name>
    <dbReference type="NCBI Taxonomy" id="2528007"/>
    <lineage>
        <taxon>Bacteria</taxon>
        <taxon>Pseudomonadati</taxon>
        <taxon>Planctomycetota</taxon>
        <taxon>Planctomycetia</taxon>
        <taxon>Planctomycetales</taxon>
        <taxon>Planctomycetaceae</taxon>
        <taxon>Polystyrenella</taxon>
    </lineage>
</organism>
<dbReference type="RefSeq" id="WP_144996718.1">
    <property type="nucleotide sequence ID" value="NZ_CP036281.1"/>
</dbReference>
<dbReference type="EC" id="3.2.2.4" evidence="2"/>
<dbReference type="PANTHER" id="PTHR43393">
    <property type="entry name" value="CYTOKININ RIBOSIDE 5'-MONOPHOSPHATE PHOSPHORIBOHYDROLASE"/>
    <property type="match status" value="1"/>
</dbReference>
<evidence type="ECO:0000256" key="4">
    <source>
        <dbReference type="SAM" id="MobiDB-lite"/>
    </source>
</evidence>
<name>A0A518CQC5_9PLAN</name>
<dbReference type="AlphaFoldDB" id="A0A518CQC5"/>
<accession>A0A518CQC5</accession>
<evidence type="ECO:0000256" key="3">
    <source>
        <dbReference type="ARBA" id="ARBA00031983"/>
    </source>
</evidence>